<dbReference type="NCBIfam" id="TIGR02937">
    <property type="entry name" value="sigma70-ECF"/>
    <property type="match status" value="1"/>
</dbReference>
<keyword evidence="2" id="KW-0805">Transcription regulation</keyword>
<dbReference type="InterPro" id="IPR014325">
    <property type="entry name" value="RNA_pol_sigma-E_actinobac"/>
</dbReference>
<dbReference type="RefSeq" id="WP_311619781.1">
    <property type="nucleotide sequence ID" value="NZ_JAVREV010000014.1"/>
</dbReference>
<evidence type="ECO:0000256" key="3">
    <source>
        <dbReference type="ARBA" id="ARBA00023082"/>
    </source>
</evidence>
<evidence type="ECO:0000256" key="2">
    <source>
        <dbReference type="ARBA" id="ARBA00023015"/>
    </source>
</evidence>
<dbReference type="InterPro" id="IPR013325">
    <property type="entry name" value="RNA_pol_sigma_r2"/>
</dbReference>
<dbReference type="SUPFAM" id="SSF88946">
    <property type="entry name" value="Sigma2 domain of RNA polymerase sigma factors"/>
    <property type="match status" value="1"/>
</dbReference>
<keyword evidence="3" id="KW-0731">Sigma factor</keyword>
<dbReference type="Pfam" id="PF08281">
    <property type="entry name" value="Sigma70_r4_2"/>
    <property type="match status" value="1"/>
</dbReference>
<reference evidence="9" key="1">
    <citation type="submission" date="2023-07" db="EMBL/GenBank/DDBJ databases">
        <title>30 novel species of actinomycetes from the DSMZ collection.</title>
        <authorList>
            <person name="Nouioui I."/>
        </authorList>
    </citation>
    <scope>NUCLEOTIDE SEQUENCE [LARGE SCALE GENOMIC DNA]</scope>
    <source>
        <strain evidence="9">DSM 41886</strain>
    </source>
</reference>
<evidence type="ECO:0000259" key="7">
    <source>
        <dbReference type="Pfam" id="PF08281"/>
    </source>
</evidence>
<evidence type="ECO:0000256" key="5">
    <source>
        <dbReference type="ARBA" id="ARBA00023163"/>
    </source>
</evidence>
<proteinExistence type="inferred from homology"/>
<dbReference type="SUPFAM" id="SSF88659">
    <property type="entry name" value="Sigma3 and sigma4 domains of RNA polymerase sigma factors"/>
    <property type="match status" value="1"/>
</dbReference>
<dbReference type="InterPro" id="IPR014284">
    <property type="entry name" value="RNA_pol_sigma-70_dom"/>
</dbReference>
<dbReference type="InterPro" id="IPR036388">
    <property type="entry name" value="WH-like_DNA-bd_sf"/>
</dbReference>
<name>A0ABU2S9H2_9ACTN</name>
<keyword evidence="5" id="KW-0804">Transcription</keyword>
<dbReference type="PANTHER" id="PTHR43133:SF50">
    <property type="entry name" value="ECF RNA POLYMERASE SIGMA FACTOR SIGM"/>
    <property type="match status" value="1"/>
</dbReference>
<dbReference type="InterPro" id="IPR039425">
    <property type="entry name" value="RNA_pol_sigma-70-like"/>
</dbReference>
<dbReference type="CDD" id="cd06171">
    <property type="entry name" value="Sigma70_r4"/>
    <property type="match status" value="1"/>
</dbReference>
<protein>
    <submittedName>
        <fullName evidence="8">SigE family RNA polymerase sigma factor</fullName>
    </submittedName>
</protein>
<dbReference type="Pfam" id="PF04542">
    <property type="entry name" value="Sigma70_r2"/>
    <property type="match status" value="1"/>
</dbReference>
<dbReference type="InterPro" id="IPR007627">
    <property type="entry name" value="RNA_pol_sigma70_r2"/>
</dbReference>
<sequence>MAVTGARALPPTATAADAEVRGSAEEEFRAFMTVRWTRLLRTAYFLTGNHHDAEDLVQTALAKAFARWQRVRQADDPDAYVWRMLINANVDRMRRFRIPEWLTNRFPERHAPDASDQLGVRDALLAALARLSALQRAVVVLRYLEDRSEAEVAALLGKRVGTVRTHNARALRRLRGDDALRESGGEEERTG</sequence>
<feature type="domain" description="RNA polymerase sigma factor 70 region 4 type 2" evidence="7">
    <location>
        <begin position="122"/>
        <end position="174"/>
    </location>
</feature>
<evidence type="ECO:0000256" key="4">
    <source>
        <dbReference type="ARBA" id="ARBA00023125"/>
    </source>
</evidence>
<dbReference type="Proteomes" id="UP001183615">
    <property type="component" value="Unassembled WGS sequence"/>
</dbReference>
<evidence type="ECO:0000259" key="6">
    <source>
        <dbReference type="Pfam" id="PF04542"/>
    </source>
</evidence>
<evidence type="ECO:0000256" key="1">
    <source>
        <dbReference type="ARBA" id="ARBA00010641"/>
    </source>
</evidence>
<dbReference type="EMBL" id="JAVREV010000014">
    <property type="protein sequence ID" value="MDT0445600.1"/>
    <property type="molecule type" value="Genomic_DNA"/>
</dbReference>
<comment type="similarity">
    <text evidence="1">Belongs to the sigma-70 factor family. ECF subfamily.</text>
</comment>
<dbReference type="InterPro" id="IPR013324">
    <property type="entry name" value="RNA_pol_sigma_r3/r4-like"/>
</dbReference>
<keyword evidence="9" id="KW-1185">Reference proteome</keyword>
<evidence type="ECO:0000313" key="8">
    <source>
        <dbReference type="EMBL" id="MDT0445600.1"/>
    </source>
</evidence>
<feature type="domain" description="RNA polymerase sigma-70 region 2" evidence="6">
    <location>
        <begin position="38"/>
        <end position="95"/>
    </location>
</feature>
<dbReference type="Gene3D" id="1.10.1740.10">
    <property type="match status" value="1"/>
</dbReference>
<keyword evidence="4" id="KW-0238">DNA-binding</keyword>
<organism evidence="8 9">
    <name type="scientific">Streptomyces johnsoniae</name>
    <dbReference type="NCBI Taxonomy" id="3075532"/>
    <lineage>
        <taxon>Bacteria</taxon>
        <taxon>Bacillati</taxon>
        <taxon>Actinomycetota</taxon>
        <taxon>Actinomycetes</taxon>
        <taxon>Kitasatosporales</taxon>
        <taxon>Streptomycetaceae</taxon>
        <taxon>Streptomyces</taxon>
    </lineage>
</organism>
<accession>A0ABU2S9H2</accession>
<dbReference type="NCBIfam" id="TIGR02983">
    <property type="entry name" value="SigE-fam_strep"/>
    <property type="match status" value="1"/>
</dbReference>
<gene>
    <name evidence="8" type="ORF">RM779_23820</name>
</gene>
<dbReference type="InterPro" id="IPR013249">
    <property type="entry name" value="RNA_pol_sigma70_r4_t2"/>
</dbReference>
<dbReference type="Gene3D" id="1.10.10.10">
    <property type="entry name" value="Winged helix-like DNA-binding domain superfamily/Winged helix DNA-binding domain"/>
    <property type="match status" value="1"/>
</dbReference>
<dbReference type="PANTHER" id="PTHR43133">
    <property type="entry name" value="RNA POLYMERASE ECF-TYPE SIGMA FACTO"/>
    <property type="match status" value="1"/>
</dbReference>
<comment type="caution">
    <text evidence="8">The sequence shown here is derived from an EMBL/GenBank/DDBJ whole genome shotgun (WGS) entry which is preliminary data.</text>
</comment>
<evidence type="ECO:0000313" key="9">
    <source>
        <dbReference type="Proteomes" id="UP001183615"/>
    </source>
</evidence>